<dbReference type="PANTHER" id="PTHR19328:SF75">
    <property type="entry name" value="ALDOSE SUGAR DEHYDROGENASE YLII"/>
    <property type="match status" value="1"/>
</dbReference>
<comment type="caution">
    <text evidence="2">The sequence shown here is derived from an EMBL/GenBank/DDBJ whole genome shotgun (WGS) entry which is preliminary data.</text>
</comment>
<proteinExistence type="predicted"/>
<dbReference type="PANTHER" id="PTHR19328">
    <property type="entry name" value="HEDGEHOG-INTERACTING PROTEIN"/>
    <property type="match status" value="1"/>
</dbReference>
<dbReference type="Gene3D" id="2.120.10.30">
    <property type="entry name" value="TolB, C-terminal domain"/>
    <property type="match status" value="1"/>
</dbReference>
<dbReference type="Proteomes" id="UP000622317">
    <property type="component" value="Unassembled WGS sequence"/>
</dbReference>
<keyword evidence="3" id="KW-1185">Reference proteome</keyword>
<dbReference type="AlphaFoldDB" id="A0A927IGH7"/>
<dbReference type="EMBL" id="JACYFG010000006">
    <property type="protein sequence ID" value="MBD5778814.1"/>
    <property type="molecule type" value="Genomic_DNA"/>
</dbReference>
<dbReference type="SUPFAM" id="SSF50952">
    <property type="entry name" value="Soluble quinoprotein glucose dehydrogenase"/>
    <property type="match status" value="1"/>
</dbReference>
<organism evidence="2 3">
    <name type="scientific">Pelagicoccus enzymogenes</name>
    <dbReference type="NCBI Taxonomy" id="2773457"/>
    <lineage>
        <taxon>Bacteria</taxon>
        <taxon>Pseudomonadati</taxon>
        <taxon>Verrucomicrobiota</taxon>
        <taxon>Opitutia</taxon>
        <taxon>Puniceicoccales</taxon>
        <taxon>Pelagicoccaceae</taxon>
        <taxon>Pelagicoccus</taxon>
    </lineage>
</organism>
<evidence type="ECO:0000313" key="2">
    <source>
        <dbReference type="EMBL" id="MBD5778814.1"/>
    </source>
</evidence>
<evidence type="ECO:0000313" key="3">
    <source>
        <dbReference type="Proteomes" id="UP000622317"/>
    </source>
</evidence>
<gene>
    <name evidence="2" type="ORF">IEN85_04875</name>
</gene>
<dbReference type="RefSeq" id="WP_191615942.1">
    <property type="nucleotide sequence ID" value="NZ_JACYFG010000006.1"/>
</dbReference>
<dbReference type="InterPro" id="IPR012938">
    <property type="entry name" value="Glc/Sorbosone_DH"/>
</dbReference>
<evidence type="ECO:0000259" key="1">
    <source>
        <dbReference type="Pfam" id="PF07995"/>
    </source>
</evidence>
<dbReference type="InterPro" id="IPR011041">
    <property type="entry name" value="Quinoprot_gluc/sorb_DH_b-prop"/>
</dbReference>
<name>A0A927IGH7_9BACT</name>
<sequence length="373" mass="40833">MRQLPLICVTILTCATGCARQVETEITARAPEGAVHRTEAVAEGIGQPWGMAFLPDGSMLVTEKGGELLLIRDGERTQVPGLPETVVIGQGGLMDVVLHPEYESNGWIYLSYVSPEGNGAGGNTAIMRARLQGDRLVDGEQLYKGSPNTESGRHFGSRIAFDSSGFLYFSIGDRGARDQNPQDLARDGGKIYRLHDDGRIPADNPFVGKDGVKQAIYSYGHRNPQGMVRHPETGKIWIHEHGPRGGDEINIVAAGKNYGWPLVTYGINYSGTEITDRKEAPGMEPPLFHWTPSIAPSGMAFVTSDKYPEWKDCLLVGSLKFAYLERLVLRDGEVVAREKVLEGIGRLRDVRQAPDGFVYVSVEGRGIFKILPL</sequence>
<reference evidence="2" key="1">
    <citation type="submission" date="2020-09" db="EMBL/GenBank/DDBJ databases">
        <title>Pelagicoccus enzymogenes sp. nov. with an EPS production, isolated from marine sediment.</title>
        <authorList>
            <person name="Feng X."/>
        </authorList>
    </citation>
    <scope>NUCLEOTIDE SEQUENCE</scope>
    <source>
        <strain evidence="2">NFK12</strain>
    </source>
</reference>
<protein>
    <submittedName>
        <fullName evidence="2">PQQ-dependent sugar dehydrogenase</fullName>
    </submittedName>
</protein>
<dbReference type="InterPro" id="IPR011042">
    <property type="entry name" value="6-blade_b-propeller_TolB-like"/>
</dbReference>
<feature type="domain" description="Glucose/Sorbosone dehydrogenase" evidence="1">
    <location>
        <begin position="47"/>
        <end position="364"/>
    </location>
</feature>
<dbReference type="Pfam" id="PF07995">
    <property type="entry name" value="GSDH"/>
    <property type="match status" value="1"/>
</dbReference>
<accession>A0A927IGH7</accession>